<dbReference type="InterPro" id="IPR001537">
    <property type="entry name" value="SpoU_MeTrfase"/>
</dbReference>
<dbReference type="Gene3D" id="3.40.1280.10">
    <property type="match status" value="1"/>
</dbReference>
<feature type="domain" description="RNA 2-O ribose methyltransferase substrate binding" evidence="5">
    <location>
        <begin position="54"/>
        <end position="131"/>
    </location>
</feature>
<dbReference type="GO" id="GO:0008173">
    <property type="term" value="F:RNA methyltransferase activity"/>
    <property type="evidence" value="ECO:0007669"/>
    <property type="project" value="InterPro"/>
</dbReference>
<dbReference type="SUPFAM" id="SSF75217">
    <property type="entry name" value="alpha/beta knot"/>
    <property type="match status" value="1"/>
</dbReference>
<dbReference type="InterPro" id="IPR029028">
    <property type="entry name" value="Alpha/beta_knot_MTases"/>
</dbReference>
<evidence type="ECO:0000256" key="4">
    <source>
        <dbReference type="SAM" id="MobiDB-lite"/>
    </source>
</evidence>
<dbReference type="Proteomes" id="UP000051315">
    <property type="component" value="Unassembled WGS sequence"/>
</dbReference>
<dbReference type="RefSeq" id="WP_083479039.1">
    <property type="nucleotide sequence ID" value="NZ_AZFX01000004.1"/>
</dbReference>
<dbReference type="Gene3D" id="3.30.1330.30">
    <property type="match status" value="1"/>
</dbReference>
<sequence length="298" mass="32897">MTKKKSARRTGSFKPQEETHQSKRDRHSDERLPQNTTHSDRHIEPAQEQEEADFIYGKHAALEFIHSGDPRTVNKIFLQKGLRGEIATEAHHFAETQKLVLQEVPKAKLDQLTADANHQGILLTLSPYQYHTIQELLDKAAEANEEPLLLILDNLNDPHNLGSILRTADAIGAHGVIIPKRRAVGITGVVAKTAAGALEHVLVSRVTNLAATIDELKEKGVWIFGTAMSGEDYRQWNSRGPIALVIGNEGKGISTLVAKKVDGMVTIPMIGHVQSLNASVATSILLYHIFDQRHPLEP</sequence>
<protein>
    <recommendedName>
        <fullName evidence="5">RNA 2-O ribose methyltransferase substrate binding domain-containing protein</fullName>
    </recommendedName>
</protein>
<evidence type="ECO:0000256" key="3">
    <source>
        <dbReference type="ARBA" id="ARBA00022679"/>
    </source>
</evidence>
<dbReference type="EMBL" id="AZFX01000004">
    <property type="protein sequence ID" value="KRM13703.1"/>
    <property type="molecule type" value="Genomic_DNA"/>
</dbReference>
<dbReference type="InterPro" id="IPR029026">
    <property type="entry name" value="tRNA_m1G_MTases_N"/>
</dbReference>
<dbReference type="STRING" id="1423735.FC15_GL001166"/>
<dbReference type="CDD" id="cd18103">
    <property type="entry name" value="SpoU-like_RlmB"/>
    <property type="match status" value="1"/>
</dbReference>
<keyword evidence="3" id="KW-0808">Transferase</keyword>
<evidence type="ECO:0000313" key="6">
    <source>
        <dbReference type="EMBL" id="KRM13703.1"/>
    </source>
</evidence>
<dbReference type="OrthoDB" id="9794400at2"/>
<dbReference type="GO" id="GO:0003723">
    <property type="term" value="F:RNA binding"/>
    <property type="evidence" value="ECO:0007669"/>
    <property type="project" value="InterPro"/>
</dbReference>
<dbReference type="GO" id="GO:0005829">
    <property type="term" value="C:cytosol"/>
    <property type="evidence" value="ECO:0007669"/>
    <property type="project" value="TreeGrafter"/>
</dbReference>
<dbReference type="PATRIC" id="fig|1423735.3.peg.1210"/>
<evidence type="ECO:0000256" key="2">
    <source>
        <dbReference type="ARBA" id="ARBA00022603"/>
    </source>
</evidence>
<dbReference type="AlphaFoldDB" id="A0A0R1W7L6"/>
<evidence type="ECO:0000313" key="7">
    <source>
        <dbReference type="Proteomes" id="UP000051315"/>
    </source>
</evidence>
<dbReference type="Pfam" id="PF08032">
    <property type="entry name" value="SpoU_sub_bind"/>
    <property type="match status" value="1"/>
</dbReference>
<proteinExistence type="inferred from homology"/>
<dbReference type="Pfam" id="PF00588">
    <property type="entry name" value="SpoU_methylase"/>
    <property type="match status" value="1"/>
</dbReference>
<dbReference type="PANTHER" id="PTHR46429">
    <property type="entry name" value="23S RRNA (GUANOSINE-2'-O-)-METHYLTRANSFERASE RLMB"/>
    <property type="match status" value="1"/>
</dbReference>
<reference evidence="6 7" key="1">
    <citation type="journal article" date="2015" name="Genome Announc.">
        <title>Expanding the biotechnology potential of lactobacilli through comparative genomics of 213 strains and associated genera.</title>
        <authorList>
            <person name="Sun Z."/>
            <person name="Harris H.M."/>
            <person name="McCann A."/>
            <person name="Guo C."/>
            <person name="Argimon S."/>
            <person name="Zhang W."/>
            <person name="Yang X."/>
            <person name="Jeffery I.B."/>
            <person name="Cooney J.C."/>
            <person name="Kagawa T.F."/>
            <person name="Liu W."/>
            <person name="Song Y."/>
            <person name="Salvetti E."/>
            <person name="Wrobel A."/>
            <person name="Rasinkangas P."/>
            <person name="Parkhill J."/>
            <person name="Rea M.C."/>
            <person name="O'Sullivan O."/>
            <person name="Ritari J."/>
            <person name="Douillard F.P."/>
            <person name="Paul Ross R."/>
            <person name="Yang R."/>
            <person name="Briner A.E."/>
            <person name="Felis G.E."/>
            <person name="de Vos W.M."/>
            <person name="Barrangou R."/>
            <person name="Klaenhammer T.R."/>
            <person name="Caufield P.W."/>
            <person name="Cui Y."/>
            <person name="Zhang H."/>
            <person name="O'Toole P.W."/>
        </authorList>
    </citation>
    <scope>NUCLEOTIDE SEQUENCE [LARGE SCALE GENOMIC DNA]</scope>
    <source>
        <strain evidence="6 7">DSM 17758</strain>
    </source>
</reference>
<dbReference type="FunFam" id="3.40.1280.10:FF:000008">
    <property type="entry name" value="Group 3 RNA methyltransferase TrmH"/>
    <property type="match status" value="1"/>
</dbReference>
<dbReference type="InterPro" id="IPR029064">
    <property type="entry name" value="Ribosomal_eL30-like_sf"/>
</dbReference>
<dbReference type="SMART" id="SM00967">
    <property type="entry name" value="SpoU_sub_bind"/>
    <property type="match status" value="1"/>
</dbReference>
<organism evidence="6 7">
    <name type="scientific">Lapidilactobacillus concavus DSM 17758</name>
    <dbReference type="NCBI Taxonomy" id="1423735"/>
    <lineage>
        <taxon>Bacteria</taxon>
        <taxon>Bacillati</taxon>
        <taxon>Bacillota</taxon>
        <taxon>Bacilli</taxon>
        <taxon>Lactobacillales</taxon>
        <taxon>Lactobacillaceae</taxon>
        <taxon>Lapidilactobacillus</taxon>
    </lineage>
</organism>
<feature type="region of interest" description="Disordered" evidence="4">
    <location>
        <begin position="1"/>
        <end position="48"/>
    </location>
</feature>
<dbReference type="PANTHER" id="PTHR46429:SF1">
    <property type="entry name" value="23S RRNA (GUANOSINE-2'-O-)-METHYLTRANSFERASE RLMB"/>
    <property type="match status" value="1"/>
</dbReference>
<name>A0A0R1W7L6_9LACO</name>
<dbReference type="GO" id="GO:0006396">
    <property type="term" value="P:RNA processing"/>
    <property type="evidence" value="ECO:0007669"/>
    <property type="project" value="InterPro"/>
</dbReference>
<accession>A0A0R1W7L6</accession>
<dbReference type="GO" id="GO:0032259">
    <property type="term" value="P:methylation"/>
    <property type="evidence" value="ECO:0007669"/>
    <property type="project" value="UniProtKB-KW"/>
</dbReference>
<dbReference type="InterPro" id="IPR004441">
    <property type="entry name" value="rRNA_MeTrfase_TrmH"/>
</dbReference>
<dbReference type="SUPFAM" id="SSF55315">
    <property type="entry name" value="L30e-like"/>
    <property type="match status" value="1"/>
</dbReference>
<gene>
    <name evidence="6" type="ORF">FC15_GL001166</name>
</gene>
<dbReference type="InterPro" id="IPR013123">
    <property type="entry name" value="SpoU_subst-bd"/>
</dbReference>
<dbReference type="NCBIfam" id="TIGR00186">
    <property type="entry name" value="rRNA_methyl_3"/>
    <property type="match status" value="1"/>
</dbReference>
<keyword evidence="2" id="KW-0489">Methyltransferase</keyword>
<evidence type="ECO:0000256" key="1">
    <source>
        <dbReference type="ARBA" id="ARBA00007228"/>
    </source>
</evidence>
<comment type="similarity">
    <text evidence="1">Belongs to the class IV-like SAM-binding methyltransferase superfamily. RNA methyltransferase TrmH family.</text>
</comment>
<comment type="caution">
    <text evidence="6">The sequence shown here is derived from an EMBL/GenBank/DDBJ whole genome shotgun (WGS) entry which is preliminary data.</text>
</comment>
<feature type="compositionally biased region" description="Basic and acidic residues" evidence="4">
    <location>
        <begin position="15"/>
        <end position="45"/>
    </location>
</feature>
<evidence type="ECO:0000259" key="5">
    <source>
        <dbReference type="SMART" id="SM00967"/>
    </source>
</evidence>
<keyword evidence="7" id="KW-1185">Reference proteome</keyword>